<dbReference type="SUPFAM" id="SSF54909">
    <property type="entry name" value="Dimeric alpha+beta barrel"/>
    <property type="match status" value="1"/>
</dbReference>
<keyword evidence="2" id="KW-0503">Monooxygenase</keyword>
<dbReference type="InterPro" id="IPR007138">
    <property type="entry name" value="ABM_dom"/>
</dbReference>
<dbReference type="InterPro" id="IPR011008">
    <property type="entry name" value="Dimeric_a/b-barrel"/>
</dbReference>
<dbReference type="RefSeq" id="WP_210039856.1">
    <property type="nucleotide sequence ID" value="NZ_JBHLVU010000008.1"/>
</dbReference>
<dbReference type="Pfam" id="PF03992">
    <property type="entry name" value="ABM"/>
    <property type="match status" value="1"/>
</dbReference>
<gene>
    <name evidence="2" type="ORF">K0U00_14850</name>
</gene>
<dbReference type="EMBL" id="JAHZIK010000338">
    <property type="protein sequence ID" value="MBW7455302.1"/>
    <property type="molecule type" value="Genomic_DNA"/>
</dbReference>
<reference evidence="2 3" key="1">
    <citation type="submission" date="2021-07" db="EMBL/GenBank/DDBJ databases">
        <title>Paenibacillus radiodurans sp. nov., isolated from the southeastern edge of Tengger Desert.</title>
        <authorList>
            <person name="Zhang G."/>
        </authorList>
    </citation>
    <scope>NUCLEOTIDE SEQUENCE [LARGE SCALE GENOMIC DNA]</scope>
    <source>
        <strain evidence="2 3">CCM 7311</strain>
    </source>
</reference>
<organism evidence="2 3">
    <name type="scientific">Paenibacillus sepulcri</name>
    <dbReference type="NCBI Taxonomy" id="359917"/>
    <lineage>
        <taxon>Bacteria</taxon>
        <taxon>Bacillati</taxon>
        <taxon>Bacillota</taxon>
        <taxon>Bacilli</taxon>
        <taxon>Bacillales</taxon>
        <taxon>Paenibacillaceae</taxon>
        <taxon>Paenibacillus</taxon>
    </lineage>
</organism>
<comment type="caution">
    <text evidence="2">The sequence shown here is derived from an EMBL/GenBank/DDBJ whole genome shotgun (WGS) entry which is preliminary data.</text>
</comment>
<protein>
    <submittedName>
        <fullName evidence="2">Antibiotic biosynthesis monooxygenase</fullName>
    </submittedName>
</protein>
<dbReference type="Gene3D" id="3.30.70.100">
    <property type="match status" value="1"/>
</dbReference>
<dbReference type="Proteomes" id="UP001519887">
    <property type="component" value="Unassembled WGS sequence"/>
</dbReference>
<proteinExistence type="predicted"/>
<dbReference type="PROSITE" id="PS51725">
    <property type="entry name" value="ABM"/>
    <property type="match status" value="1"/>
</dbReference>
<accession>A0ABS7C319</accession>
<name>A0ABS7C319_9BACL</name>
<keyword evidence="3" id="KW-1185">Reference proteome</keyword>
<keyword evidence="2" id="KW-0560">Oxidoreductase</keyword>
<evidence type="ECO:0000313" key="3">
    <source>
        <dbReference type="Proteomes" id="UP001519887"/>
    </source>
</evidence>
<feature type="domain" description="ABM" evidence="1">
    <location>
        <begin position="4"/>
        <end position="92"/>
    </location>
</feature>
<evidence type="ECO:0000259" key="1">
    <source>
        <dbReference type="PROSITE" id="PS51725"/>
    </source>
</evidence>
<dbReference type="GO" id="GO:0004497">
    <property type="term" value="F:monooxygenase activity"/>
    <property type="evidence" value="ECO:0007669"/>
    <property type="project" value="UniProtKB-KW"/>
</dbReference>
<sequence length="100" mass="10931">MNQYGLYGKFTAQTGKRDELAKILLEAASQMDVIEDCLLYVINVTENKPETIWVTEVWTDAAAHQASLLGEEAQTLIALARPLIAGIEQIQLQTLGGKGV</sequence>
<evidence type="ECO:0000313" key="2">
    <source>
        <dbReference type="EMBL" id="MBW7455302.1"/>
    </source>
</evidence>